<reference evidence="2" key="2">
    <citation type="submission" date="2020-09" db="EMBL/GenBank/DDBJ databases">
        <authorList>
            <person name="Sun Q."/>
            <person name="Ohkuma M."/>
        </authorList>
    </citation>
    <scope>NUCLEOTIDE SEQUENCE</scope>
    <source>
        <strain evidence="2">JCM 4391</strain>
    </source>
</reference>
<evidence type="ECO:0000313" key="2">
    <source>
        <dbReference type="EMBL" id="GGU63509.1"/>
    </source>
</evidence>
<dbReference type="AlphaFoldDB" id="A0A918M770"/>
<protein>
    <submittedName>
        <fullName evidence="2">Uncharacterized protein</fullName>
    </submittedName>
</protein>
<dbReference type="Proteomes" id="UP000636661">
    <property type="component" value="Unassembled WGS sequence"/>
</dbReference>
<evidence type="ECO:0000256" key="1">
    <source>
        <dbReference type="SAM" id="MobiDB-lite"/>
    </source>
</evidence>
<reference evidence="2" key="1">
    <citation type="journal article" date="2014" name="Int. J. Syst. Evol. Microbiol.">
        <title>Complete genome sequence of Corynebacterium casei LMG S-19264T (=DSM 44701T), isolated from a smear-ripened cheese.</title>
        <authorList>
            <consortium name="US DOE Joint Genome Institute (JGI-PGF)"/>
            <person name="Walter F."/>
            <person name="Albersmeier A."/>
            <person name="Kalinowski J."/>
            <person name="Ruckert C."/>
        </authorList>
    </citation>
    <scope>NUCLEOTIDE SEQUENCE</scope>
    <source>
        <strain evidence="2">JCM 4391</strain>
    </source>
</reference>
<proteinExistence type="predicted"/>
<organism evidence="2 3">
    <name type="scientific">Streptomyces lavendofoliae</name>
    <dbReference type="NCBI Taxonomy" id="67314"/>
    <lineage>
        <taxon>Bacteria</taxon>
        <taxon>Bacillati</taxon>
        <taxon>Actinomycetota</taxon>
        <taxon>Actinomycetes</taxon>
        <taxon>Kitasatosporales</taxon>
        <taxon>Streptomycetaceae</taxon>
        <taxon>Streptomyces</taxon>
    </lineage>
</organism>
<comment type="caution">
    <text evidence="2">The sequence shown here is derived from an EMBL/GenBank/DDBJ whole genome shotgun (WGS) entry which is preliminary data.</text>
</comment>
<keyword evidence="3" id="KW-1185">Reference proteome</keyword>
<feature type="region of interest" description="Disordered" evidence="1">
    <location>
        <begin position="51"/>
        <end position="73"/>
    </location>
</feature>
<feature type="region of interest" description="Disordered" evidence="1">
    <location>
        <begin position="1"/>
        <end position="23"/>
    </location>
</feature>
<name>A0A918M770_9ACTN</name>
<sequence length="73" mass="7505">MLSGAVQAAAPPRRCSKGASDAEALPLPHSPSVALVASEALLYQAALESVARNRERKARPGRDGCKEGGGCDM</sequence>
<accession>A0A918M770</accession>
<gene>
    <name evidence="2" type="ORF">GCM10010274_60370</name>
</gene>
<dbReference type="EMBL" id="BMTP01000021">
    <property type="protein sequence ID" value="GGU63509.1"/>
    <property type="molecule type" value="Genomic_DNA"/>
</dbReference>
<evidence type="ECO:0000313" key="3">
    <source>
        <dbReference type="Proteomes" id="UP000636661"/>
    </source>
</evidence>